<dbReference type="EnsemblMetazoa" id="GMOY009586-RA">
    <property type="protein sequence ID" value="GMOY009586-PA"/>
    <property type="gene ID" value="GMOY009586"/>
</dbReference>
<protein>
    <submittedName>
        <fullName evidence="2">Uncharacterized protein</fullName>
    </submittedName>
</protein>
<dbReference type="AlphaFoldDB" id="A0A1B0G8E7"/>
<dbReference type="Proteomes" id="UP000092444">
    <property type="component" value="Unassembled WGS sequence"/>
</dbReference>
<evidence type="ECO:0000256" key="1">
    <source>
        <dbReference type="SAM" id="MobiDB-lite"/>
    </source>
</evidence>
<name>A0A1B0G8E7_GLOMM</name>
<dbReference type="EMBL" id="CCAG010000247">
    <property type="status" value="NOT_ANNOTATED_CDS"/>
    <property type="molecule type" value="Genomic_DNA"/>
</dbReference>
<reference evidence="2" key="1">
    <citation type="submission" date="2020-05" db="UniProtKB">
        <authorList>
            <consortium name="EnsemblMetazoa"/>
        </authorList>
    </citation>
    <scope>IDENTIFICATION</scope>
    <source>
        <strain evidence="2">Yale</strain>
    </source>
</reference>
<feature type="region of interest" description="Disordered" evidence="1">
    <location>
        <begin position="18"/>
        <end position="44"/>
    </location>
</feature>
<accession>A0A1B0G8E7</accession>
<feature type="compositionally biased region" description="Basic residues" evidence="1">
    <location>
        <begin position="22"/>
        <end position="34"/>
    </location>
</feature>
<keyword evidence="3" id="KW-1185">Reference proteome</keyword>
<evidence type="ECO:0000313" key="3">
    <source>
        <dbReference type="Proteomes" id="UP000092444"/>
    </source>
</evidence>
<dbReference type="VEuPathDB" id="VectorBase:GMOY009586"/>
<evidence type="ECO:0000313" key="2">
    <source>
        <dbReference type="EnsemblMetazoa" id="GMOY009586-PA"/>
    </source>
</evidence>
<proteinExistence type="predicted"/>
<sequence>MTLLDEVTFELQKYIKRNNNNSKKKKKEKTKKKGEKLDKEKNASRKSMRFMLHVKFALRNGGTFQCRIHWKDSIVQIGTISNIKKQLCVSSNLIAIKIAIQEDDLRKSINQSIELKKKLLYDHKKDVSYK</sequence>
<organism evidence="2 3">
    <name type="scientific">Glossina morsitans morsitans</name>
    <name type="common">Savannah tsetse fly</name>
    <dbReference type="NCBI Taxonomy" id="37546"/>
    <lineage>
        <taxon>Eukaryota</taxon>
        <taxon>Metazoa</taxon>
        <taxon>Ecdysozoa</taxon>
        <taxon>Arthropoda</taxon>
        <taxon>Hexapoda</taxon>
        <taxon>Insecta</taxon>
        <taxon>Pterygota</taxon>
        <taxon>Neoptera</taxon>
        <taxon>Endopterygota</taxon>
        <taxon>Diptera</taxon>
        <taxon>Brachycera</taxon>
        <taxon>Muscomorpha</taxon>
        <taxon>Hippoboscoidea</taxon>
        <taxon>Glossinidae</taxon>
        <taxon>Glossina</taxon>
    </lineage>
</organism>